<protein>
    <submittedName>
        <fullName evidence="5">Toprim domain-containing protein</fullName>
    </submittedName>
</protein>
<dbReference type="EMBL" id="JAGHKP010000003">
    <property type="protein sequence ID" value="MBO9154099.1"/>
    <property type="molecule type" value="Genomic_DNA"/>
</dbReference>
<dbReference type="Gene3D" id="3.90.580.10">
    <property type="entry name" value="Zinc finger, CHC2-type domain"/>
    <property type="match status" value="1"/>
</dbReference>
<keyword evidence="1" id="KW-0479">Metal-binding</keyword>
<evidence type="ECO:0000313" key="6">
    <source>
        <dbReference type="Proteomes" id="UP000679126"/>
    </source>
</evidence>
<keyword evidence="2" id="KW-0863">Zinc-finger</keyword>
<dbReference type="Pfam" id="PF13155">
    <property type="entry name" value="Toprim_2"/>
    <property type="match status" value="1"/>
</dbReference>
<dbReference type="SUPFAM" id="SSF52540">
    <property type="entry name" value="P-loop containing nucleoside triphosphate hydrolases"/>
    <property type="match status" value="1"/>
</dbReference>
<dbReference type="SMART" id="SM00400">
    <property type="entry name" value="ZnF_CHCC"/>
    <property type="match status" value="1"/>
</dbReference>
<name>A0ABS3YHI5_9BACT</name>
<comment type="caution">
    <text evidence="5">The sequence shown here is derived from an EMBL/GenBank/DDBJ whole genome shotgun (WGS) entry which is preliminary data.</text>
</comment>
<gene>
    <name evidence="5" type="ORF">J7I43_17865</name>
</gene>
<dbReference type="SUPFAM" id="SSF56731">
    <property type="entry name" value="DNA primase core"/>
    <property type="match status" value="1"/>
</dbReference>
<organism evidence="5 6">
    <name type="scientific">Chitinophaga chungangae</name>
    <dbReference type="NCBI Taxonomy" id="2821488"/>
    <lineage>
        <taxon>Bacteria</taxon>
        <taxon>Pseudomonadati</taxon>
        <taxon>Bacteroidota</taxon>
        <taxon>Chitinophagia</taxon>
        <taxon>Chitinophagales</taxon>
        <taxon>Chitinophagaceae</taxon>
        <taxon>Chitinophaga</taxon>
    </lineage>
</organism>
<dbReference type="PANTHER" id="PTHR30313">
    <property type="entry name" value="DNA PRIMASE"/>
    <property type="match status" value="1"/>
</dbReference>
<dbReference type="RefSeq" id="WP_209147218.1">
    <property type="nucleotide sequence ID" value="NZ_JAGHKP010000003.1"/>
</dbReference>
<dbReference type="Gene3D" id="3.90.980.10">
    <property type="entry name" value="DNA primase, catalytic core, N-terminal domain"/>
    <property type="match status" value="1"/>
</dbReference>
<feature type="domain" description="Zinc finger CHC2-type" evidence="4">
    <location>
        <begin position="30"/>
        <end position="84"/>
    </location>
</feature>
<sequence>MEIKELKHRLRLSEVIAHYGLCPDKHGRLLCPFHADKTPSLQLYPKTNTFCCFSTNCNAGTGDVIRFIELMDRCSTHEAIMKAKTLIGVTSAVPAVLPVAASSADPLEREAVLTKVFGSFRKALPASRKATDYLQGRGLDYRQHECGYNSGGLHVESKNHHLVTSMVKHGLLKAKPAGGYSVWAKDCVIFPLKDAAGKIVSLYGRSITNNNDQRHFYMTGRTGLYPCYPAPVTTKLILTESILDAASLLQQPAIAAQYSVLALYGTNGLTEEHQQAIIKLPALCEILFILDGDEAGRAATIKHAQTLSGLLPHVQFTQVVLPDGEDVNSVLQSHDDAQVLVDLVEQRQPIEFFVSIENKQAPVIPIPTTIDDRLHTANPELLVYESALLQVTVLGGVRLTGLDRLRVTLKVEHKQGLFLPVRHSLDLYHHGQVQQLVQLVTETFDMNGQAVVTLVAQLTGALESYRAQRLERLQSKPESKPALTPAQRQAAIQYLQQPNLLRRTSDDIGQSGIVGEEMNRLIAYLVYSSRRQATPLHVMFLGASGSGKTYLQEKVSDLVPAEEKIEITQVTENAFYYFRQDELKHKLLLIEDLDGAESSLYPLRELQSKKRISKTVTIKDTKGNLKTITVVVEGPVSVSGCTTREKLYEDNANRCLLLYVDGSAEQDGRIMAYQTRASAGQIDQGKEQAIKSLLRNVQQVLQPVRVVSPYAQHITLPSEIFKPRRTMTLLLAFIEAVTFYHQYQRVQKKDGSGQPYIETTPEDIRAALHLLKEVLFSKGDELAKATRIFLEQLKALLAAEGKDSFTAREIRQQLRIAPGTLKRYLSELERYGYLKGSGNRYRHYEYTIIRMDEYEALKSSIDSQLQAIVARIEVKPASPVVQ</sequence>
<dbReference type="InterPro" id="IPR036977">
    <property type="entry name" value="DNA_primase_Znf_CHC2"/>
</dbReference>
<dbReference type="InterPro" id="IPR037068">
    <property type="entry name" value="DNA_primase_core_N_sf"/>
</dbReference>
<dbReference type="Pfam" id="PF08275">
    <property type="entry name" value="DNAG_N"/>
    <property type="match status" value="1"/>
</dbReference>
<dbReference type="InterPro" id="IPR013264">
    <property type="entry name" value="DNAG_N"/>
</dbReference>
<evidence type="ECO:0000256" key="2">
    <source>
        <dbReference type="ARBA" id="ARBA00022771"/>
    </source>
</evidence>
<reference evidence="6" key="1">
    <citation type="submission" date="2021-03" db="EMBL/GenBank/DDBJ databases">
        <title>Assistant Professor.</title>
        <authorList>
            <person name="Huq M.A."/>
        </authorList>
    </citation>
    <scope>NUCLEOTIDE SEQUENCE [LARGE SCALE GENOMIC DNA]</scope>
    <source>
        <strain evidence="6">MAH-28</strain>
    </source>
</reference>
<accession>A0ABS3YHI5</accession>
<evidence type="ECO:0000256" key="3">
    <source>
        <dbReference type="ARBA" id="ARBA00022833"/>
    </source>
</evidence>
<dbReference type="InterPro" id="IPR027417">
    <property type="entry name" value="P-loop_NTPase"/>
</dbReference>
<evidence type="ECO:0000259" key="4">
    <source>
        <dbReference type="SMART" id="SM00400"/>
    </source>
</evidence>
<dbReference type="InterPro" id="IPR050219">
    <property type="entry name" value="DnaG_primase"/>
</dbReference>
<dbReference type="SUPFAM" id="SSF57783">
    <property type="entry name" value="Zinc beta-ribbon"/>
    <property type="match status" value="1"/>
</dbReference>
<evidence type="ECO:0000313" key="5">
    <source>
        <dbReference type="EMBL" id="MBO9154099.1"/>
    </source>
</evidence>
<dbReference type="Pfam" id="PF01807">
    <property type="entry name" value="Zn_ribbon_DnaG"/>
    <property type="match status" value="1"/>
</dbReference>
<dbReference type="InterPro" id="IPR002694">
    <property type="entry name" value="Znf_CHC2"/>
</dbReference>
<keyword evidence="6" id="KW-1185">Reference proteome</keyword>
<keyword evidence="3" id="KW-0862">Zinc</keyword>
<dbReference type="Proteomes" id="UP000679126">
    <property type="component" value="Unassembled WGS sequence"/>
</dbReference>
<dbReference type="PANTHER" id="PTHR30313:SF2">
    <property type="entry name" value="DNA PRIMASE"/>
    <property type="match status" value="1"/>
</dbReference>
<dbReference type="Gene3D" id="3.40.1360.10">
    <property type="match status" value="1"/>
</dbReference>
<evidence type="ECO:0000256" key="1">
    <source>
        <dbReference type="ARBA" id="ARBA00022723"/>
    </source>
</evidence>
<proteinExistence type="predicted"/>